<feature type="transmembrane region" description="Helical" evidence="1">
    <location>
        <begin position="12"/>
        <end position="35"/>
    </location>
</feature>
<sequence length="74" mass="8604">MNKPRLSLSNAGRFINVTLSCKTITFGSSLLPIVMTHHFLSFLQLTTIVFHYLYISHLAYVSIRTEYRKSFFKC</sequence>
<reference evidence="2" key="1">
    <citation type="submission" date="2022-08" db="EMBL/GenBank/DDBJ databases">
        <authorList>
            <consortium name="DOE Joint Genome Institute"/>
            <person name="Min B."/>
            <person name="Sierra-Patev S."/>
            <person name="Naranjo-Ortiz M."/>
            <person name="Looney B."/>
            <person name="Konkel Z."/>
            <person name="Slot J.C."/>
            <person name="Sakamoto Y."/>
            <person name="Steenwyk J.L."/>
            <person name="Rokas A."/>
            <person name="Carro J."/>
            <person name="Camarero S."/>
            <person name="Ferreira P."/>
            <person name="Molpeceres G."/>
            <person name="Ruiz-duenas F.J."/>
            <person name="Serrano A."/>
            <person name="Henrissat B."/>
            <person name="Drula E."/>
            <person name="Hughes K.W."/>
            <person name="Mata J.L."/>
            <person name="Ishikawa N.K."/>
            <person name="Vargas-Isla R."/>
            <person name="Ushijima S."/>
            <person name="Smith C.A."/>
            <person name="Ahrendt S."/>
            <person name="Andreopoulos W."/>
            <person name="He G."/>
            <person name="LaButti K."/>
            <person name="Lipzen A."/>
            <person name="Ng V."/>
            <person name="Riley R."/>
            <person name="Sandor L."/>
            <person name="Barry K."/>
            <person name="Martinez A.T."/>
            <person name="Xiao Y."/>
            <person name="Gibbons J.G."/>
            <person name="Terashima K."/>
            <person name="Hibbett D.S."/>
            <person name="Grigoriev I.V."/>
        </authorList>
    </citation>
    <scope>NUCLEOTIDE SEQUENCE</scope>
    <source>
        <strain evidence="2">ET3784</strain>
    </source>
</reference>
<evidence type="ECO:0000313" key="3">
    <source>
        <dbReference type="Proteomes" id="UP001176059"/>
    </source>
</evidence>
<proteinExistence type="predicted"/>
<keyword evidence="1" id="KW-1133">Transmembrane helix</keyword>
<dbReference type="AlphaFoldDB" id="A0AA38JUZ4"/>
<accession>A0AA38JUZ4</accession>
<feature type="transmembrane region" description="Helical" evidence="1">
    <location>
        <begin position="41"/>
        <end position="63"/>
    </location>
</feature>
<comment type="caution">
    <text evidence="2">The sequence shown here is derived from an EMBL/GenBank/DDBJ whole genome shotgun (WGS) entry which is preliminary data.</text>
</comment>
<dbReference type="EMBL" id="JANVFO010000004">
    <property type="protein sequence ID" value="KAJ3736675.1"/>
    <property type="molecule type" value="Genomic_DNA"/>
</dbReference>
<reference evidence="2" key="2">
    <citation type="journal article" date="2023" name="Proc. Natl. Acad. Sci. U.S.A.">
        <title>A global phylogenomic analysis of the shiitake genus Lentinula.</title>
        <authorList>
            <person name="Sierra-Patev S."/>
            <person name="Min B."/>
            <person name="Naranjo-Ortiz M."/>
            <person name="Looney B."/>
            <person name="Konkel Z."/>
            <person name="Slot J.C."/>
            <person name="Sakamoto Y."/>
            <person name="Steenwyk J.L."/>
            <person name="Rokas A."/>
            <person name="Carro J."/>
            <person name="Camarero S."/>
            <person name="Ferreira P."/>
            <person name="Molpeceres G."/>
            <person name="Ruiz-Duenas F.J."/>
            <person name="Serrano A."/>
            <person name="Henrissat B."/>
            <person name="Drula E."/>
            <person name="Hughes K.W."/>
            <person name="Mata J.L."/>
            <person name="Ishikawa N.K."/>
            <person name="Vargas-Isla R."/>
            <person name="Ushijima S."/>
            <person name="Smith C.A."/>
            <person name="Donoghue J."/>
            <person name="Ahrendt S."/>
            <person name="Andreopoulos W."/>
            <person name="He G."/>
            <person name="LaButti K."/>
            <person name="Lipzen A."/>
            <person name="Ng V."/>
            <person name="Riley R."/>
            <person name="Sandor L."/>
            <person name="Barry K."/>
            <person name="Martinez A.T."/>
            <person name="Xiao Y."/>
            <person name="Gibbons J.G."/>
            <person name="Terashima K."/>
            <person name="Grigoriev I.V."/>
            <person name="Hibbett D."/>
        </authorList>
    </citation>
    <scope>NUCLEOTIDE SEQUENCE</scope>
    <source>
        <strain evidence="2">ET3784</strain>
    </source>
</reference>
<evidence type="ECO:0000313" key="2">
    <source>
        <dbReference type="EMBL" id="KAJ3736675.1"/>
    </source>
</evidence>
<organism evidence="2 3">
    <name type="scientific">Lentinula guzmanii</name>
    <dbReference type="NCBI Taxonomy" id="2804957"/>
    <lineage>
        <taxon>Eukaryota</taxon>
        <taxon>Fungi</taxon>
        <taxon>Dikarya</taxon>
        <taxon>Basidiomycota</taxon>
        <taxon>Agaricomycotina</taxon>
        <taxon>Agaricomycetes</taxon>
        <taxon>Agaricomycetidae</taxon>
        <taxon>Agaricales</taxon>
        <taxon>Marasmiineae</taxon>
        <taxon>Omphalotaceae</taxon>
        <taxon>Lentinula</taxon>
    </lineage>
</organism>
<gene>
    <name evidence="2" type="ORF">DFJ43DRAFT_517657</name>
</gene>
<keyword evidence="1" id="KW-0472">Membrane</keyword>
<dbReference type="Proteomes" id="UP001176059">
    <property type="component" value="Unassembled WGS sequence"/>
</dbReference>
<keyword evidence="1" id="KW-0812">Transmembrane</keyword>
<keyword evidence="3" id="KW-1185">Reference proteome</keyword>
<name>A0AA38JUZ4_9AGAR</name>
<protein>
    <submittedName>
        <fullName evidence="2">Uncharacterized protein</fullName>
    </submittedName>
</protein>
<evidence type="ECO:0000256" key="1">
    <source>
        <dbReference type="SAM" id="Phobius"/>
    </source>
</evidence>